<proteinExistence type="predicted"/>
<protein>
    <submittedName>
        <fullName evidence="4">FecR family protein</fullName>
    </submittedName>
</protein>
<dbReference type="PIRSF" id="PIRSF018266">
    <property type="entry name" value="FecR"/>
    <property type="match status" value="1"/>
</dbReference>
<keyword evidence="5" id="KW-1185">Reference proteome</keyword>
<keyword evidence="1" id="KW-1133">Transmembrane helix</keyword>
<evidence type="ECO:0000259" key="3">
    <source>
        <dbReference type="Pfam" id="PF16344"/>
    </source>
</evidence>
<dbReference type="FunFam" id="2.60.120.1440:FF:000001">
    <property type="entry name" value="Putative anti-sigma factor"/>
    <property type="match status" value="1"/>
</dbReference>
<evidence type="ECO:0000313" key="5">
    <source>
        <dbReference type="Proteomes" id="UP000198984"/>
    </source>
</evidence>
<dbReference type="InterPro" id="IPR032508">
    <property type="entry name" value="FecR_C"/>
</dbReference>
<dbReference type="EMBL" id="FOBB01000003">
    <property type="protein sequence ID" value="SEM01444.1"/>
    <property type="molecule type" value="Genomic_DNA"/>
</dbReference>
<reference evidence="4 5" key="1">
    <citation type="submission" date="2016-10" db="EMBL/GenBank/DDBJ databases">
        <authorList>
            <person name="de Groot N.N."/>
        </authorList>
    </citation>
    <scope>NUCLEOTIDE SEQUENCE [LARGE SCALE GENOMIC DNA]</scope>
    <source>
        <strain evidence="4 5">DSM 21039</strain>
    </source>
</reference>
<dbReference type="OrthoDB" id="629393at2"/>
<dbReference type="RefSeq" id="WP_089912381.1">
    <property type="nucleotide sequence ID" value="NZ_FOBB01000003.1"/>
</dbReference>
<keyword evidence="1" id="KW-0472">Membrane</keyword>
<evidence type="ECO:0000256" key="1">
    <source>
        <dbReference type="SAM" id="Phobius"/>
    </source>
</evidence>
<sequence length="381" mass="41399">MTPEEYILLYEKYRNGTCTPEEAAQLMQYRDNFHLLEEEEIQAAAVDEQLKDRIYGKIMQTTGGKKVARLASWWRAAAAVLLLALGLGALFTKNNIKKQLAVKESKTPAAAPKPIKPGTNTATLTLADGSVITLNDAPEGVVAQTGSTAIIKAKGQLSYTANSNGAVNENALNTMHVPRGGQYAVTLSDGTRVWLNSGSSLTYPEVFAGAERKVVLSGEAYFEVSKNEQQPFIVHTDRADVHVLGTHFNINAYNDEGVLKTTLLEGAVRLSAATASVLLAPGEQGLITGSRPGIEKKRVNVNQEIAWKAGYFVFRNNTIGDIMRQISRWYDVEITYRGGLPAGTFGGTYSKGKDLPELLNGLELTGLVHFKIEGRNVIVMP</sequence>
<evidence type="ECO:0000313" key="4">
    <source>
        <dbReference type="EMBL" id="SEM01444.1"/>
    </source>
</evidence>
<dbReference type="InterPro" id="IPR006860">
    <property type="entry name" value="FecR"/>
</dbReference>
<dbReference type="Pfam" id="PF16344">
    <property type="entry name" value="FecR_C"/>
    <property type="match status" value="1"/>
</dbReference>
<dbReference type="AlphaFoldDB" id="A0A1H7UX74"/>
<dbReference type="Pfam" id="PF04773">
    <property type="entry name" value="FecR"/>
    <property type="match status" value="1"/>
</dbReference>
<dbReference type="STRING" id="573321.SAMN04488505_103136"/>
<dbReference type="Gene3D" id="2.60.120.1440">
    <property type="match status" value="1"/>
</dbReference>
<dbReference type="PANTHER" id="PTHR30273:SF2">
    <property type="entry name" value="PROTEIN FECR"/>
    <property type="match status" value="1"/>
</dbReference>
<keyword evidence="1" id="KW-0812">Transmembrane</keyword>
<dbReference type="PANTHER" id="PTHR30273">
    <property type="entry name" value="PERIPLASMIC SIGNAL SENSOR AND SIGMA FACTOR ACTIVATOR FECR-RELATED"/>
    <property type="match status" value="1"/>
</dbReference>
<feature type="transmembrane region" description="Helical" evidence="1">
    <location>
        <begin position="73"/>
        <end position="91"/>
    </location>
</feature>
<dbReference type="Gene3D" id="3.55.50.30">
    <property type="match status" value="1"/>
</dbReference>
<accession>A0A1H7UX74</accession>
<dbReference type="GO" id="GO:0016989">
    <property type="term" value="F:sigma factor antagonist activity"/>
    <property type="evidence" value="ECO:0007669"/>
    <property type="project" value="TreeGrafter"/>
</dbReference>
<name>A0A1H7UX74_9BACT</name>
<dbReference type="Proteomes" id="UP000198984">
    <property type="component" value="Unassembled WGS sequence"/>
</dbReference>
<dbReference type="InterPro" id="IPR012373">
    <property type="entry name" value="Ferrdict_sens_TM"/>
</dbReference>
<evidence type="ECO:0000259" key="2">
    <source>
        <dbReference type="Pfam" id="PF04773"/>
    </source>
</evidence>
<feature type="domain" description="Protein FecR C-terminal" evidence="3">
    <location>
        <begin position="311"/>
        <end position="379"/>
    </location>
</feature>
<gene>
    <name evidence="4" type="ORF">SAMN04488505_103136</name>
</gene>
<feature type="domain" description="FecR protein" evidence="2">
    <location>
        <begin position="175"/>
        <end position="269"/>
    </location>
</feature>
<organism evidence="4 5">
    <name type="scientific">Chitinophaga rupis</name>
    <dbReference type="NCBI Taxonomy" id="573321"/>
    <lineage>
        <taxon>Bacteria</taxon>
        <taxon>Pseudomonadati</taxon>
        <taxon>Bacteroidota</taxon>
        <taxon>Chitinophagia</taxon>
        <taxon>Chitinophagales</taxon>
        <taxon>Chitinophagaceae</taxon>
        <taxon>Chitinophaga</taxon>
    </lineage>
</organism>